<dbReference type="EMBL" id="CVQH01024695">
    <property type="protein sequence ID" value="CRK37289.1"/>
    <property type="molecule type" value="Genomic_DNA"/>
</dbReference>
<protein>
    <submittedName>
        <fullName evidence="2">Uncharacterized protein</fullName>
    </submittedName>
</protein>
<gene>
    <name evidence="2" type="ORF">BN1708_020262</name>
</gene>
<feature type="non-terminal residue" evidence="2">
    <location>
        <position position="1"/>
    </location>
</feature>
<accession>A0A0G4MSV1</accession>
<evidence type="ECO:0000313" key="3">
    <source>
        <dbReference type="Proteomes" id="UP000044602"/>
    </source>
</evidence>
<proteinExistence type="predicted"/>
<dbReference type="Proteomes" id="UP000044602">
    <property type="component" value="Unassembled WGS sequence"/>
</dbReference>
<organism evidence="2 3">
    <name type="scientific">Verticillium longisporum</name>
    <name type="common">Verticillium dahliae var. longisporum</name>
    <dbReference type="NCBI Taxonomy" id="100787"/>
    <lineage>
        <taxon>Eukaryota</taxon>
        <taxon>Fungi</taxon>
        <taxon>Dikarya</taxon>
        <taxon>Ascomycota</taxon>
        <taxon>Pezizomycotina</taxon>
        <taxon>Sordariomycetes</taxon>
        <taxon>Hypocreomycetidae</taxon>
        <taxon>Glomerellales</taxon>
        <taxon>Plectosphaerellaceae</taxon>
        <taxon>Verticillium</taxon>
    </lineage>
</organism>
<feature type="compositionally biased region" description="Basic residues" evidence="1">
    <location>
        <begin position="1"/>
        <end position="12"/>
    </location>
</feature>
<keyword evidence="3" id="KW-1185">Reference proteome</keyword>
<reference evidence="3" key="1">
    <citation type="submission" date="2015-05" db="EMBL/GenBank/DDBJ databases">
        <authorList>
            <person name="Fogelqvist Johan"/>
        </authorList>
    </citation>
    <scope>NUCLEOTIDE SEQUENCE [LARGE SCALE GENOMIC DNA]</scope>
</reference>
<dbReference type="AlphaFoldDB" id="A0A0G4MSV1"/>
<name>A0A0G4MSV1_VERLO</name>
<sequence>PDRVVRPHRVPLRGRDGGRGPAHCQRHRVRPVVGRLHRGPPQRPALREEH</sequence>
<feature type="region of interest" description="Disordered" evidence="1">
    <location>
        <begin position="1"/>
        <end position="24"/>
    </location>
</feature>
<evidence type="ECO:0000313" key="2">
    <source>
        <dbReference type="EMBL" id="CRK37289.1"/>
    </source>
</evidence>
<evidence type="ECO:0000256" key="1">
    <source>
        <dbReference type="SAM" id="MobiDB-lite"/>
    </source>
</evidence>